<name>K0RLD0_THAOC</name>
<evidence type="ECO:0000256" key="1">
    <source>
        <dbReference type="ARBA" id="ARBA00022679"/>
    </source>
</evidence>
<dbReference type="AlphaFoldDB" id="K0RLD0"/>
<gene>
    <name evidence="5" type="ORF">THAOC_31430</name>
</gene>
<dbReference type="InterPro" id="IPR050118">
    <property type="entry name" value="Pur/Pyrimidine_PRTase"/>
</dbReference>
<dbReference type="Gene3D" id="3.40.50.2020">
    <property type="match status" value="1"/>
</dbReference>
<dbReference type="CDD" id="cd06223">
    <property type="entry name" value="PRTases_typeI"/>
    <property type="match status" value="1"/>
</dbReference>
<dbReference type="EMBL" id="AGNL01044539">
    <property type="protein sequence ID" value="EJK49666.1"/>
    <property type="molecule type" value="Genomic_DNA"/>
</dbReference>
<accession>K0RLD0</accession>
<evidence type="ECO:0000256" key="2">
    <source>
        <dbReference type="ARBA" id="ARBA00022726"/>
    </source>
</evidence>
<dbReference type="PANTHER" id="PTHR43864">
    <property type="entry name" value="HYPOXANTHINE/GUANINE PHOSPHORIBOSYLTRANSFERASE"/>
    <property type="match status" value="1"/>
</dbReference>
<reference evidence="5 6" key="1">
    <citation type="journal article" date="2012" name="Genome Biol.">
        <title>Genome and low-iron response of an oceanic diatom adapted to chronic iron limitation.</title>
        <authorList>
            <person name="Lommer M."/>
            <person name="Specht M."/>
            <person name="Roy A.S."/>
            <person name="Kraemer L."/>
            <person name="Andreson R."/>
            <person name="Gutowska M.A."/>
            <person name="Wolf J."/>
            <person name="Bergner S.V."/>
            <person name="Schilhabel M.B."/>
            <person name="Klostermeier U.C."/>
            <person name="Beiko R.G."/>
            <person name="Rosenstiel P."/>
            <person name="Hippler M."/>
            <person name="Laroche J."/>
        </authorList>
    </citation>
    <scope>NUCLEOTIDE SEQUENCE [LARGE SCALE GENOMIC DNA]</scope>
    <source>
        <strain evidence="5 6">CCMP1005</strain>
    </source>
</reference>
<dbReference type="InterPro" id="IPR029057">
    <property type="entry name" value="PRTase-like"/>
</dbReference>
<evidence type="ECO:0000313" key="6">
    <source>
        <dbReference type="Proteomes" id="UP000266841"/>
    </source>
</evidence>
<dbReference type="InterPro" id="IPR000836">
    <property type="entry name" value="PRTase_dom"/>
</dbReference>
<dbReference type="GO" id="GO:0016740">
    <property type="term" value="F:transferase activity"/>
    <property type="evidence" value="ECO:0007669"/>
    <property type="project" value="UniProtKB-KW"/>
</dbReference>
<comment type="caution">
    <text evidence="5">The sequence shown here is derived from an EMBL/GenBank/DDBJ whole genome shotgun (WGS) entry which is preliminary data.</text>
</comment>
<feature type="domain" description="Phosphoribosyltransferase" evidence="4">
    <location>
        <begin position="334"/>
        <end position="428"/>
    </location>
</feature>
<sequence>MHSPRLDNAAVNPKAEAYFRREPDQLQGFDTMWVSSIDTPCTENLFGIFSNYGVQFADNFDDWQEEDDDQFRPIEDIASYKARKVFQVTGLPCIASRTSFEIEPIRPEDMEKPVGTTDKPATAKKMKQNQSAKSPRVVSGYAFNNIGQHVDHMIQALLPYSEPTRKTRFRSVVCYYDGEMELFEFGELDCDIYFSGSMRTFIPMSSAINSMLKSLELALDLTYQSWLYSKANDSTAGGIYSEASIKLRDRILKEGRVLPNDIVDVSSFMDAFVDVNLMDECAKHLAERFSKTKPSKILTIATTGLVVAIRKFFLSPRQLVNYLHQLNIMWFTVSAMAKYLQVPLVYARKQRSVVMKDTFDAVYNSKTSGKDRQLLVSKDHIDEDDRVLIVDDFLSSGASQEALLRIVSEAGATPVGVGVLLEKGYDAGRVSLSGFGIPVEAVVRIASVEEGVIRVYEEEGFEKDASELNQR</sequence>
<keyword evidence="1" id="KW-0808">Transferase</keyword>
<evidence type="ECO:0000313" key="5">
    <source>
        <dbReference type="EMBL" id="EJK49666.1"/>
    </source>
</evidence>
<keyword evidence="2" id="KW-0660">Purine salvage</keyword>
<keyword evidence="6" id="KW-1185">Reference proteome</keyword>
<evidence type="ECO:0000259" key="4">
    <source>
        <dbReference type="Pfam" id="PF00156"/>
    </source>
</evidence>
<dbReference type="Pfam" id="PF00156">
    <property type="entry name" value="Pribosyltran"/>
    <property type="match status" value="1"/>
</dbReference>
<dbReference type="OrthoDB" id="363185at2759"/>
<feature type="region of interest" description="Disordered" evidence="3">
    <location>
        <begin position="109"/>
        <end position="129"/>
    </location>
</feature>
<dbReference type="PANTHER" id="PTHR43864:SF1">
    <property type="entry name" value="XANTHINE PHOSPHORIBOSYLTRANSFERASE"/>
    <property type="match status" value="1"/>
</dbReference>
<dbReference type="GO" id="GO:0006166">
    <property type="term" value="P:purine ribonucleoside salvage"/>
    <property type="evidence" value="ECO:0007669"/>
    <property type="project" value="UniProtKB-KW"/>
</dbReference>
<dbReference type="eggNOG" id="ENOG502S277">
    <property type="taxonomic scope" value="Eukaryota"/>
</dbReference>
<proteinExistence type="predicted"/>
<evidence type="ECO:0000256" key="3">
    <source>
        <dbReference type="SAM" id="MobiDB-lite"/>
    </source>
</evidence>
<dbReference type="Proteomes" id="UP000266841">
    <property type="component" value="Unassembled WGS sequence"/>
</dbReference>
<dbReference type="SUPFAM" id="SSF53271">
    <property type="entry name" value="PRTase-like"/>
    <property type="match status" value="1"/>
</dbReference>
<organism evidence="5 6">
    <name type="scientific">Thalassiosira oceanica</name>
    <name type="common">Marine diatom</name>
    <dbReference type="NCBI Taxonomy" id="159749"/>
    <lineage>
        <taxon>Eukaryota</taxon>
        <taxon>Sar</taxon>
        <taxon>Stramenopiles</taxon>
        <taxon>Ochrophyta</taxon>
        <taxon>Bacillariophyta</taxon>
        <taxon>Coscinodiscophyceae</taxon>
        <taxon>Thalassiosirophycidae</taxon>
        <taxon>Thalassiosirales</taxon>
        <taxon>Thalassiosiraceae</taxon>
        <taxon>Thalassiosira</taxon>
    </lineage>
</organism>
<protein>
    <recommendedName>
        <fullName evidence="4">Phosphoribosyltransferase domain-containing protein</fullName>
    </recommendedName>
</protein>